<dbReference type="Pfam" id="PF04296">
    <property type="entry name" value="YlxR"/>
    <property type="match status" value="1"/>
</dbReference>
<protein>
    <recommendedName>
        <fullName evidence="2">YlxR domain-containing protein</fullName>
    </recommendedName>
</protein>
<dbReference type="InterPro" id="IPR007393">
    <property type="entry name" value="YlxR_dom"/>
</dbReference>
<organism evidence="3 4">
    <name type="scientific">Sphingomonas sanxanigenens DSM 19645 = NX02</name>
    <dbReference type="NCBI Taxonomy" id="1123269"/>
    <lineage>
        <taxon>Bacteria</taxon>
        <taxon>Pseudomonadati</taxon>
        <taxon>Pseudomonadota</taxon>
        <taxon>Alphaproteobacteria</taxon>
        <taxon>Sphingomonadales</taxon>
        <taxon>Sphingomonadaceae</taxon>
        <taxon>Sphingomonas</taxon>
    </lineage>
</organism>
<keyword evidence="4" id="KW-1185">Reference proteome</keyword>
<dbReference type="AlphaFoldDB" id="W0AKB9"/>
<dbReference type="PATRIC" id="fig|1123269.5.peg.5289"/>
<dbReference type="KEGG" id="ssan:NX02_26965"/>
<reference evidence="3 4" key="1">
    <citation type="submission" date="2013-07" db="EMBL/GenBank/DDBJ databases">
        <title>Completed genome of Sphingomonas sanxanigenens NX02.</title>
        <authorList>
            <person name="Ma T."/>
            <person name="Huang H."/>
            <person name="Wu M."/>
            <person name="Li X."/>
            <person name="Li G."/>
        </authorList>
    </citation>
    <scope>NUCLEOTIDE SEQUENCE [LARGE SCALE GENOMIC DNA]</scope>
    <source>
        <strain evidence="3 4">NX02</strain>
    </source>
</reference>
<evidence type="ECO:0000256" key="1">
    <source>
        <dbReference type="SAM" id="MobiDB-lite"/>
    </source>
</evidence>
<dbReference type="STRING" id="1123269.NX02_26965"/>
<dbReference type="Proteomes" id="UP000018851">
    <property type="component" value="Chromosome"/>
</dbReference>
<name>W0AKB9_9SPHN</name>
<dbReference type="EMBL" id="CP006644">
    <property type="protein sequence ID" value="AHE56982.1"/>
    <property type="molecule type" value="Genomic_DNA"/>
</dbReference>
<evidence type="ECO:0000313" key="4">
    <source>
        <dbReference type="Proteomes" id="UP000018851"/>
    </source>
</evidence>
<dbReference type="eggNOG" id="COG2740">
    <property type="taxonomic scope" value="Bacteria"/>
</dbReference>
<dbReference type="InterPro" id="IPR029064">
    <property type="entry name" value="Ribosomal_eL30-like_sf"/>
</dbReference>
<proteinExistence type="predicted"/>
<dbReference type="HOGENOM" id="CLU_091016_0_0_5"/>
<evidence type="ECO:0000313" key="3">
    <source>
        <dbReference type="EMBL" id="AHE56982.1"/>
    </source>
</evidence>
<dbReference type="Gene3D" id="3.30.1330.30">
    <property type="match status" value="1"/>
</dbReference>
<accession>W0AKB9</accession>
<sequence length="204" mass="21150">MAPDGTVAPDVRAKAPGRGAWIAVDQAALTTAIAKGKLKGALLRAFKGAQILIPDDLPQQIERALERAALDRMGLEAKAGTLVTGAEKIAEAARRGTVTLLIHARDAAEDGKRKLDQALRVGLDMEGSDARGVVIPASRAILSVALGRENVVHAALIAPAAAARVAQALGRWRGFIGRKEGVEPCDGESQGQSAQHDASEGSGF</sequence>
<feature type="domain" description="YlxR" evidence="2">
    <location>
        <begin position="2"/>
        <end position="61"/>
    </location>
</feature>
<gene>
    <name evidence="3" type="ORF">NX02_26965</name>
</gene>
<dbReference type="InterPro" id="IPR035931">
    <property type="entry name" value="YlxR-like_sf"/>
</dbReference>
<evidence type="ECO:0000259" key="2">
    <source>
        <dbReference type="Pfam" id="PF04296"/>
    </source>
</evidence>
<feature type="region of interest" description="Disordered" evidence="1">
    <location>
        <begin position="183"/>
        <end position="204"/>
    </location>
</feature>
<dbReference type="SUPFAM" id="SSF55315">
    <property type="entry name" value="L30e-like"/>
    <property type="match status" value="1"/>
</dbReference>
<dbReference type="SUPFAM" id="SSF64376">
    <property type="entry name" value="YlxR-like"/>
    <property type="match status" value="1"/>
</dbReference>